<dbReference type="GO" id="GO:0099621">
    <property type="term" value="F:undecaprenyl-phosphate 4-deoxy-4-formamido-L-arabinose transferase activity"/>
    <property type="evidence" value="ECO:0007669"/>
    <property type="project" value="TreeGrafter"/>
</dbReference>
<dbReference type="InterPro" id="IPR001173">
    <property type="entry name" value="Glyco_trans_2-like"/>
</dbReference>
<sequence>MSLDKSAKETFILVMPAYNEEDNIETTISLWIPIINKIPGSEILVINDGSKDKTFQTIYSLSQKYSFLKVINKQNEGHGKTILLGYKKALASRHEWIFQTDSDGHFAAKDFYKLWRMRKTSDFILGYRQKRKDPKYRILLTNLISIWIFILFGKYIKDPNIPFRLIKREYLKNLLKLVPENSFAPNIFLTILAARDHHNLYHIPIKHRPRKKNIYTDIKILKGAFQGFLELIAFALTLIK</sequence>
<keyword evidence="7 8" id="KW-0472">Membrane</keyword>
<proteinExistence type="predicted"/>
<keyword evidence="2" id="KW-0328">Glycosyltransferase</keyword>
<evidence type="ECO:0000256" key="6">
    <source>
        <dbReference type="ARBA" id="ARBA00022989"/>
    </source>
</evidence>
<feature type="transmembrane region" description="Helical" evidence="8">
    <location>
        <begin position="138"/>
        <end position="156"/>
    </location>
</feature>
<gene>
    <name evidence="10" type="ORF">A3D01_00465</name>
</gene>
<keyword evidence="3" id="KW-0808">Transferase</keyword>
<evidence type="ECO:0000256" key="3">
    <source>
        <dbReference type="ARBA" id="ARBA00022679"/>
    </source>
</evidence>
<dbReference type="Pfam" id="PF00535">
    <property type="entry name" value="Glycos_transf_2"/>
    <property type="match status" value="1"/>
</dbReference>
<dbReference type="CDD" id="cd04179">
    <property type="entry name" value="DPM_DPG-synthase_like"/>
    <property type="match status" value="1"/>
</dbReference>
<feature type="domain" description="Glycosyltransferase 2-like" evidence="9">
    <location>
        <begin position="13"/>
        <end position="147"/>
    </location>
</feature>
<evidence type="ECO:0000256" key="8">
    <source>
        <dbReference type="SAM" id="Phobius"/>
    </source>
</evidence>
<evidence type="ECO:0000256" key="2">
    <source>
        <dbReference type="ARBA" id="ARBA00022676"/>
    </source>
</evidence>
<dbReference type="PANTHER" id="PTHR48090">
    <property type="entry name" value="UNDECAPRENYL-PHOSPHATE 4-DEOXY-4-FORMAMIDO-L-ARABINOSE TRANSFERASE-RELATED"/>
    <property type="match status" value="1"/>
</dbReference>
<reference evidence="10 11" key="1">
    <citation type="journal article" date="2016" name="Nat. Commun.">
        <title>Thousands of microbial genomes shed light on interconnected biogeochemical processes in an aquifer system.</title>
        <authorList>
            <person name="Anantharaman K."/>
            <person name="Brown C.T."/>
            <person name="Hug L.A."/>
            <person name="Sharon I."/>
            <person name="Castelle C.J."/>
            <person name="Probst A.J."/>
            <person name="Thomas B.C."/>
            <person name="Singh A."/>
            <person name="Wilkins M.J."/>
            <person name="Karaoz U."/>
            <person name="Brodie E.L."/>
            <person name="Williams K.H."/>
            <person name="Hubbard S.S."/>
            <person name="Banfield J.F."/>
        </authorList>
    </citation>
    <scope>NUCLEOTIDE SEQUENCE [LARGE SCALE GENOMIC DNA]</scope>
</reference>
<keyword evidence="1" id="KW-1003">Cell membrane</keyword>
<dbReference type="GO" id="GO:0005886">
    <property type="term" value="C:plasma membrane"/>
    <property type="evidence" value="ECO:0007669"/>
    <property type="project" value="TreeGrafter"/>
</dbReference>
<dbReference type="EMBL" id="MGGR01000019">
    <property type="protein sequence ID" value="OGM33359.1"/>
    <property type="molecule type" value="Genomic_DNA"/>
</dbReference>
<evidence type="ECO:0000256" key="5">
    <source>
        <dbReference type="ARBA" id="ARBA00022985"/>
    </source>
</evidence>
<protein>
    <recommendedName>
        <fullName evidence="9">Glycosyltransferase 2-like domain-containing protein</fullName>
    </recommendedName>
</protein>
<organism evidence="10 11">
    <name type="scientific">Candidatus Woesebacteria bacterium RIFCSPHIGHO2_02_FULL_39_13</name>
    <dbReference type="NCBI Taxonomy" id="1802505"/>
    <lineage>
        <taxon>Bacteria</taxon>
        <taxon>Candidatus Woeseibacteriota</taxon>
    </lineage>
</organism>
<dbReference type="InterPro" id="IPR050256">
    <property type="entry name" value="Glycosyltransferase_2"/>
</dbReference>
<accession>A0A1F7Z2Q5</accession>
<dbReference type="PANTHER" id="PTHR48090:SF3">
    <property type="entry name" value="UNDECAPRENYL-PHOSPHATE 4-DEOXY-4-FORMAMIDO-L-ARABINOSE TRANSFERASE"/>
    <property type="match status" value="1"/>
</dbReference>
<keyword evidence="6 8" id="KW-1133">Transmembrane helix</keyword>
<keyword evidence="5" id="KW-0448">Lipopolysaccharide biosynthesis</keyword>
<name>A0A1F7Z2Q5_9BACT</name>
<dbReference type="Gene3D" id="3.90.550.10">
    <property type="entry name" value="Spore Coat Polysaccharide Biosynthesis Protein SpsA, Chain A"/>
    <property type="match status" value="1"/>
</dbReference>
<evidence type="ECO:0000313" key="11">
    <source>
        <dbReference type="Proteomes" id="UP000177169"/>
    </source>
</evidence>
<evidence type="ECO:0000259" key="9">
    <source>
        <dbReference type="Pfam" id="PF00535"/>
    </source>
</evidence>
<dbReference type="GO" id="GO:0009103">
    <property type="term" value="P:lipopolysaccharide biosynthetic process"/>
    <property type="evidence" value="ECO:0007669"/>
    <property type="project" value="UniProtKB-KW"/>
</dbReference>
<evidence type="ECO:0000256" key="7">
    <source>
        <dbReference type="ARBA" id="ARBA00023136"/>
    </source>
</evidence>
<keyword evidence="4 8" id="KW-0812">Transmembrane</keyword>
<evidence type="ECO:0000256" key="4">
    <source>
        <dbReference type="ARBA" id="ARBA00022692"/>
    </source>
</evidence>
<dbReference type="STRING" id="1802505.A3D01_00465"/>
<dbReference type="InterPro" id="IPR029044">
    <property type="entry name" value="Nucleotide-diphossugar_trans"/>
</dbReference>
<dbReference type="Proteomes" id="UP000177169">
    <property type="component" value="Unassembled WGS sequence"/>
</dbReference>
<evidence type="ECO:0000313" key="10">
    <source>
        <dbReference type="EMBL" id="OGM33359.1"/>
    </source>
</evidence>
<comment type="caution">
    <text evidence="10">The sequence shown here is derived from an EMBL/GenBank/DDBJ whole genome shotgun (WGS) entry which is preliminary data.</text>
</comment>
<dbReference type="AlphaFoldDB" id="A0A1F7Z2Q5"/>
<dbReference type="SUPFAM" id="SSF53448">
    <property type="entry name" value="Nucleotide-diphospho-sugar transferases"/>
    <property type="match status" value="1"/>
</dbReference>
<evidence type="ECO:0000256" key="1">
    <source>
        <dbReference type="ARBA" id="ARBA00022475"/>
    </source>
</evidence>